<dbReference type="PANTHER" id="PTHR40202">
    <property type="match status" value="1"/>
</dbReference>
<dbReference type="InterPro" id="IPR006674">
    <property type="entry name" value="HD_domain"/>
</dbReference>
<dbReference type="InterPro" id="IPR052567">
    <property type="entry name" value="OP_Dioxygenase"/>
</dbReference>
<evidence type="ECO:0000313" key="3">
    <source>
        <dbReference type="Proteomes" id="UP000672602"/>
    </source>
</evidence>
<dbReference type="SUPFAM" id="SSF109604">
    <property type="entry name" value="HD-domain/PDEase-like"/>
    <property type="match status" value="1"/>
</dbReference>
<dbReference type="Gene3D" id="1.10.3210.10">
    <property type="entry name" value="Hypothetical protein af1432"/>
    <property type="match status" value="1"/>
</dbReference>
<dbReference type="PANTHER" id="PTHR40202:SF1">
    <property type="entry name" value="HD DOMAIN-CONTAINING PROTEIN"/>
    <property type="match status" value="1"/>
</dbReference>
<keyword evidence="3" id="KW-1185">Reference proteome</keyword>
<reference evidence="2" key="1">
    <citation type="submission" date="2021-04" db="EMBL/GenBank/DDBJ databases">
        <authorList>
            <person name="Zhang D.-C."/>
        </authorList>
    </citation>
    <scope>NUCLEOTIDE SEQUENCE</scope>
    <source>
        <strain evidence="2">CGMCC 1.15697</strain>
    </source>
</reference>
<sequence>MNEPNADGTVGFTRMQDGTEAEYALLHRLEERYAAGLADRLLTQLETLEEGLSGYRISRLDHSLQSATRAERDGADTDWIVAALLHDIGDGLAPFNHDSLAADILAPYVREEVTWVVRHHGIFQLAYYGDKIGADPQARRKYADSPHYDAAVTFCERWDQTSFDPDYETLPLSHFAPMVREVFARPVWAEAVLRPGAREPLIAA</sequence>
<comment type="caution">
    <text evidence="2">The sequence shown here is derived from an EMBL/GenBank/DDBJ whole genome shotgun (WGS) entry which is preliminary data.</text>
</comment>
<evidence type="ECO:0000259" key="1">
    <source>
        <dbReference type="Pfam" id="PF01966"/>
    </source>
</evidence>
<dbReference type="InterPro" id="IPR003607">
    <property type="entry name" value="HD/PDEase_dom"/>
</dbReference>
<proteinExistence type="predicted"/>
<dbReference type="AlphaFoldDB" id="A0A8J7SLN9"/>
<evidence type="ECO:0000313" key="2">
    <source>
        <dbReference type="EMBL" id="MBP5856371.1"/>
    </source>
</evidence>
<feature type="domain" description="HD" evidence="1">
    <location>
        <begin position="59"/>
        <end position="125"/>
    </location>
</feature>
<protein>
    <submittedName>
        <fullName evidence="2">HD domain-containing protein</fullName>
    </submittedName>
</protein>
<dbReference type="RefSeq" id="WP_210680952.1">
    <property type="nucleotide sequence ID" value="NZ_JAGMWN010000002.1"/>
</dbReference>
<dbReference type="Pfam" id="PF01966">
    <property type="entry name" value="HD"/>
    <property type="match status" value="1"/>
</dbReference>
<dbReference type="CDD" id="cd00077">
    <property type="entry name" value="HDc"/>
    <property type="match status" value="1"/>
</dbReference>
<organism evidence="2 3">
    <name type="scientific">Marivibrio halodurans</name>
    <dbReference type="NCBI Taxonomy" id="2039722"/>
    <lineage>
        <taxon>Bacteria</taxon>
        <taxon>Pseudomonadati</taxon>
        <taxon>Pseudomonadota</taxon>
        <taxon>Alphaproteobacteria</taxon>
        <taxon>Rhodospirillales</taxon>
        <taxon>Rhodospirillaceae</taxon>
        <taxon>Marivibrio</taxon>
    </lineage>
</organism>
<dbReference type="Proteomes" id="UP000672602">
    <property type="component" value="Unassembled WGS sequence"/>
</dbReference>
<gene>
    <name evidence="2" type="ORF">KAJ83_05090</name>
</gene>
<dbReference type="EMBL" id="JAGMWN010000002">
    <property type="protein sequence ID" value="MBP5856371.1"/>
    <property type="molecule type" value="Genomic_DNA"/>
</dbReference>
<name>A0A8J7SLN9_9PROT</name>
<accession>A0A8J7SLN9</accession>